<organism evidence="1 2">
    <name type="scientific">Paratrimastix pyriformis</name>
    <dbReference type="NCBI Taxonomy" id="342808"/>
    <lineage>
        <taxon>Eukaryota</taxon>
        <taxon>Metamonada</taxon>
        <taxon>Preaxostyla</taxon>
        <taxon>Paratrimastigidae</taxon>
        <taxon>Paratrimastix</taxon>
    </lineage>
</organism>
<evidence type="ECO:0000313" key="1">
    <source>
        <dbReference type="EMBL" id="KAJ4455675.1"/>
    </source>
</evidence>
<evidence type="ECO:0000313" key="2">
    <source>
        <dbReference type="Proteomes" id="UP001141327"/>
    </source>
</evidence>
<reference evidence="1" key="1">
    <citation type="journal article" date="2022" name="bioRxiv">
        <title>Genomics of Preaxostyla Flagellates Illuminates Evolutionary Transitions and the Path Towards Mitochondrial Loss.</title>
        <authorList>
            <person name="Novak L.V.F."/>
            <person name="Treitli S.C."/>
            <person name="Pyrih J."/>
            <person name="Halakuc P."/>
            <person name="Pipaliya S.V."/>
            <person name="Vacek V."/>
            <person name="Brzon O."/>
            <person name="Soukal P."/>
            <person name="Eme L."/>
            <person name="Dacks J.B."/>
            <person name="Karnkowska A."/>
            <person name="Elias M."/>
            <person name="Hampl V."/>
        </authorList>
    </citation>
    <scope>NUCLEOTIDE SEQUENCE</scope>
    <source>
        <strain evidence="1">RCP-MX</strain>
    </source>
</reference>
<dbReference type="Proteomes" id="UP001141327">
    <property type="component" value="Unassembled WGS sequence"/>
</dbReference>
<gene>
    <name evidence="1" type="ORF">PAPYR_9326</name>
</gene>
<protein>
    <recommendedName>
        <fullName evidence="3">Adhesin-like protein</fullName>
    </recommendedName>
</protein>
<dbReference type="PANTHER" id="PTHR11319">
    <property type="entry name" value="G PROTEIN-COUPLED RECEPTOR-RELATED"/>
    <property type="match status" value="1"/>
</dbReference>
<dbReference type="PANTHER" id="PTHR11319:SF35">
    <property type="entry name" value="OUTER MEMBRANE PROTEIN PMPC-RELATED"/>
    <property type="match status" value="1"/>
</dbReference>
<keyword evidence="2" id="KW-1185">Reference proteome</keyword>
<dbReference type="InterPro" id="IPR011050">
    <property type="entry name" value="Pectin_lyase_fold/virulence"/>
</dbReference>
<dbReference type="SMART" id="SM00710">
    <property type="entry name" value="PbH1"/>
    <property type="match status" value="13"/>
</dbReference>
<dbReference type="Gene3D" id="2.160.20.10">
    <property type="entry name" value="Single-stranded right-handed beta-helix, Pectin lyase-like"/>
    <property type="match status" value="1"/>
</dbReference>
<proteinExistence type="predicted"/>
<dbReference type="InterPro" id="IPR006626">
    <property type="entry name" value="PbH1"/>
</dbReference>
<comment type="caution">
    <text evidence="1">The sequence shown here is derived from an EMBL/GenBank/DDBJ whole genome shotgun (WGS) entry which is preliminary data.</text>
</comment>
<sequence length="1575" mass="163456">MGSAVGSLVIPSFFTEFTLHGAASDDLASVTCSGAAESPFSALVVTSPRIASITLSRLAFRSCHAPLGGGVLQVNITSTEPLANLAVRIEDCNIALCHALCGGGVLDVLVPNGTVAVTLANSTFISNGLSNAGVLKTGECPSDTDCLMPRGGGAIRLAGHPEHSRLKVVGCVFVNQWAGDGMGGAIFARAASVQVIESQFTACYALYYRPGGAMAVETSALAIRGCTFTGNAGERGGAVATVQSTAWIARSAPLRVGFARSIRLNCVSEWGVQGVVTERNASHCLNLALTPDYTDVTIQGSRFEGNRAIGNGNSSTDGFAVYLGFPVRNVTFDNCTFQCVSMCQSMCLSMYLGFPVRNVTFDNCTFQVCWVLSTVRLNVSINVSFNVSWLPLQCVSMCQSMCLSMYLGFPVRNVTFDNCTFQGPTNSSANVVLPRGLAVLIESSVPEGHISLIQTLFLYNRLIFTELIPSSRAGPSTGAFALYSAPNCSTHLSLSRGCVFEQNYLHSGSSIQLLLSGAALYAEGLTSFHCADTRFQENMIVASRGEAHGAALALVGLVGRAVIERSTFIHQNVMVNINAGGAVYVQGRGQLLISECYFTQNYLQPGATGNSQGGAVAAFGLSALTVQRSLFVDNQISDGQTCRGGALYVENVPQAVLMDSQFSSNGAKSNHGESEGGALYYFQATNQGSETVAHFHMTNCSFDSNVATASNQRVEGGAVILYSLCVERANPELSGLISEIVGCRFTNNQVSGSLDGHGGALYASSGSVPIPLAQNSITIIDCLFTGNSATAYQCNGGAVALLDIGNVTIKGGSFVNNMCEGTQTAVVQGGALFLTQIIVSRNGPSFYALEGVSFNGNSVQATQWTGLGGAVAITDGDRSPFTAVVSVNSCTFWANTIFAPSGSAQGGAFYADHYASLSLNNASFTGNSARSNLAVRGCGLYASSTKGSVAIARSQFDGNSACADQLVPCGNVLGAGAYLEGTTALDRIAFVGNQIFSMNTATGGGLYISGPATTIIGQHLRFEGNIASSDIFAAGGGLHINGQSDSPTRLTNITFLANRVLSKTGTGGGCGLEGVMHAELAEVLFDGNTVTASLSATGGALMTTSPPIHPTRLFLTHVRFHANSAPCPGCMSRGGAAAFLEAAAVLNDVSFVGAPRQGQQTAAAVYEGGGCLFATGPSREIVQLTNVSFTSCQAQTGGGAVLSGSRFLLRDCLLADCMADLEGGGLALSAQVELDHLICRGCSAGKGGCLSATEGSVQLTSAQFTRCQATESGGAIAMSNASLSLDNVVGSDNRAGKAGGVIAAQLSLVCVSASGWQLNEVWGWQLNEVSLHASHFERNWAQDGGVLHGSESTLSSDGAEYLGNGAISGAVWYVYGGRLQSTHDQVVNARIRVADTQFQGNTANQGGVLRLSGDQTVAHILRSQFHNNSATNGGVLTSWLSGEWLIAESNFTHNLADSGGAIMGVIQQPVIMIHCRFGENQAMSDGAAVLLTSVRGAHPLVNMSRTVFTGQRFVYSTGAPLGAALALGKVDARLDEVDFSDNLGGAIFMNTGEVTVGAGSHFSIPAHAVVYNTNA</sequence>
<accession>A0ABQ8UE85</accession>
<dbReference type="SUPFAM" id="SSF51126">
    <property type="entry name" value="Pectin lyase-like"/>
    <property type="match status" value="5"/>
</dbReference>
<evidence type="ECO:0008006" key="3">
    <source>
        <dbReference type="Google" id="ProtNLM"/>
    </source>
</evidence>
<name>A0ABQ8UE85_9EUKA</name>
<dbReference type="EMBL" id="JAPMOS010000097">
    <property type="protein sequence ID" value="KAJ4455675.1"/>
    <property type="molecule type" value="Genomic_DNA"/>
</dbReference>
<dbReference type="InterPro" id="IPR012334">
    <property type="entry name" value="Pectin_lyas_fold"/>
</dbReference>